<comment type="caution">
    <text evidence="1">The sequence shown here is derived from an EMBL/GenBank/DDBJ whole genome shotgun (WGS) entry which is preliminary data.</text>
</comment>
<sequence length="57" mass="5996">MERISPPATGLTGPFDATYLSGLKTIVSYVTGKGGYALVDPHNFMIYNGATISDTNA</sequence>
<keyword evidence="2" id="KW-1185">Reference proteome</keyword>
<protein>
    <submittedName>
        <fullName evidence="1">Uncharacterized protein</fullName>
    </submittedName>
</protein>
<name>A0A2R6PBW3_9APHY</name>
<dbReference type="SUPFAM" id="SSF51445">
    <property type="entry name" value="(Trans)glycosidases"/>
    <property type="match status" value="1"/>
</dbReference>
<proteinExistence type="predicted"/>
<dbReference type="Proteomes" id="UP000186601">
    <property type="component" value="Unassembled WGS sequence"/>
</dbReference>
<evidence type="ECO:0000313" key="1">
    <source>
        <dbReference type="EMBL" id="PSR88727.1"/>
    </source>
</evidence>
<evidence type="ECO:0000313" key="2">
    <source>
        <dbReference type="Proteomes" id="UP000186601"/>
    </source>
</evidence>
<reference evidence="1 2" key="1">
    <citation type="submission" date="2018-02" db="EMBL/GenBank/DDBJ databases">
        <title>Genome sequence of the basidiomycete white-rot fungus Phlebia centrifuga.</title>
        <authorList>
            <person name="Granchi Z."/>
            <person name="Peng M."/>
            <person name="de Vries R.P."/>
            <person name="Hilden K."/>
            <person name="Makela M.R."/>
            <person name="Grigoriev I."/>
            <person name="Riley R."/>
        </authorList>
    </citation>
    <scope>NUCLEOTIDE SEQUENCE [LARGE SCALE GENOMIC DNA]</scope>
    <source>
        <strain evidence="1 2">FBCC195</strain>
    </source>
</reference>
<dbReference type="Gene3D" id="3.20.20.80">
    <property type="entry name" value="Glycosidases"/>
    <property type="match status" value="1"/>
</dbReference>
<organism evidence="1 2">
    <name type="scientific">Hermanssonia centrifuga</name>
    <dbReference type="NCBI Taxonomy" id="98765"/>
    <lineage>
        <taxon>Eukaryota</taxon>
        <taxon>Fungi</taxon>
        <taxon>Dikarya</taxon>
        <taxon>Basidiomycota</taxon>
        <taxon>Agaricomycotina</taxon>
        <taxon>Agaricomycetes</taxon>
        <taxon>Polyporales</taxon>
        <taxon>Meruliaceae</taxon>
        <taxon>Hermanssonia</taxon>
    </lineage>
</organism>
<dbReference type="AlphaFoldDB" id="A0A2R6PBW3"/>
<accession>A0A2R6PBW3</accession>
<dbReference type="STRING" id="98765.A0A2R6PBW3"/>
<dbReference type="EMBL" id="MLYV02000503">
    <property type="protein sequence ID" value="PSR88727.1"/>
    <property type="molecule type" value="Genomic_DNA"/>
</dbReference>
<dbReference type="InterPro" id="IPR017853">
    <property type="entry name" value="GH"/>
</dbReference>
<dbReference type="OrthoDB" id="5823761at2759"/>
<gene>
    <name evidence="1" type="ORF">PHLCEN_2v5078</name>
</gene>